<name>A0ABU8WAR8_9BURK</name>
<accession>A0ABU8WAR8</accession>
<evidence type="ECO:0000256" key="2">
    <source>
        <dbReference type="RuleBase" id="RU362097"/>
    </source>
</evidence>
<gene>
    <name evidence="3" type="ORF">WKW80_31470</name>
</gene>
<keyword evidence="2" id="KW-0732">Signal</keyword>
<protein>
    <submittedName>
        <fullName evidence="3">Efflux transporter outer membrane subunit</fullName>
    </submittedName>
</protein>
<keyword evidence="4" id="KW-1185">Reference proteome</keyword>
<dbReference type="SUPFAM" id="SSF56954">
    <property type="entry name" value="Outer membrane efflux proteins (OEP)"/>
    <property type="match status" value="1"/>
</dbReference>
<evidence type="ECO:0000313" key="4">
    <source>
        <dbReference type="Proteomes" id="UP001363010"/>
    </source>
</evidence>
<keyword evidence="2" id="KW-0812">Transmembrane</keyword>
<comment type="subcellular location">
    <subcellularLocation>
        <location evidence="2">Cell membrane</location>
        <topology evidence="2">Lipid-anchor</topology>
    </subcellularLocation>
</comment>
<sequence>MRILCLALAASLAGCAVGPDYQRPALPDGVSAPAFKESGNWKAATPGSVDPGEPWWTAFGDPQLDTLVQQADLANQDIRVAEAHYRQAQALVQGAQSAWYPTLGANAGVTRARARNTQGVPSVGDAHAWSLQAAWEPDLWGRVRRAVEGASDTAQASQADLAAARLAVQAAMATNYIALRVADAQQQLYTRTVEAYNKSLQITQSQYRAGVVTRADVELANTTLQSAQAQAIDIEIARRQLEHAIAVLLGKTPSEFSLAPDALALTLPQAPVVIPSELLERRPDIAGAERRAASANAGIGFAQAAYYPTLSLSAAGGFAGAGLGTWLNAPDKVWSLGAALAGTLFDGSLRSSQVAQARAEFDAAAATYRQTVLAGFQDVEDNLAALDLLAQERTVQDAAVQSARVAERVSLAQYRAGTATYLAVITSQTLALNNERTALQLQGRQYAASVALVKAVGGGWNAGQLQALDAASPIPSDPRAAAAR</sequence>
<keyword evidence="2" id="KW-0564">Palmitate</keyword>
<keyword evidence="2" id="KW-0472">Membrane</keyword>
<keyword evidence="2" id="KW-1134">Transmembrane beta strand</keyword>
<feature type="signal peptide" evidence="2">
    <location>
        <begin position="1"/>
        <end position="16"/>
    </location>
</feature>
<keyword evidence="2" id="KW-0449">Lipoprotein</keyword>
<evidence type="ECO:0000313" key="3">
    <source>
        <dbReference type="EMBL" id="MEJ8826492.1"/>
    </source>
</evidence>
<dbReference type="RefSeq" id="WP_340367528.1">
    <property type="nucleotide sequence ID" value="NZ_JBBKZV010000035.1"/>
</dbReference>
<comment type="similarity">
    <text evidence="1 2">Belongs to the outer membrane factor (OMF) (TC 1.B.17) family.</text>
</comment>
<comment type="caution">
    <text evidence="3">The sequence shown here is derived from an EMBL/GenBank/DDBJ whole genome shotgun (WGS) entry which is preliminary data.</text>
</comment>
<dbReference type="Pfam" id="PF02321">
    <property type="entry name" value="OEP"/>
    <property type="match status" value="2"/>
</dbReference>
<dbReference type="Proteomes" id="UP001363010">
    <property type="component" value="Unassembled WGS sequence"/>
</dbReference>
<dbReference type="PROSITE" id="PS51257">
    <property type="entry name" value="PROKAR_LIPOPROTEIN"/>
    <property type="match status" value="1"/>
</dbReference>
<dbReference type="Gene3D" id="2.20.200.10">
    <property type="entry name" value="Outer membrane efflux proteins (OEP)"/>
    <property type="match status" value="1"/>
</dbReference>
<dbReference type="InterPro" id="IPR010131">
    <property type="entry name" value="MdtP/NodT-like"/>
</dbReference>
<dbReference type="PANTHER" id="PTHR30203">
    <property type="entry name" value="OUTER MEMBRANE CATION EFFLUX PROTEIN"/>
    <property type="match status" value="1"/>
</dbReference>
<dbReference type="InterPro" id="IPR003423">
    <property type="entry name" value="OMP_efflux"/>
</dbReference>
<feature type="chain" id="PRO_5045008026" evidence="2">
    <location>
        <begin position="17"/>
        <end position="484"/>
    </location>
</feature>
<proteinExistence type="inferred from homology"/>
<dbReference type="Gene3D" id="1.20.1600.10">
    <property type="entry name" value="Outer membrane efflux proteins (OEP)"/>
    <property type="match status" value="1"/>
</dbReference>
<reference evidence="3 4" key="1">
    <citation type="submission" date="2024-03" db="EMBL/GenBank/DDBJ databases">
        <title>Novel species of the genus Variovorax.</title>
        <authorList>
            <person name="Liu Q."/>
            <person name="Xin Y.-H."/>
        </authorList>
    </citation>
    <scope>NUCLEOTIDE SEQUENCE [LARGE SCALE GENOMIC DNA]</scope>
    <source>
        <strain evidence="3 4">KACC 18501</strain>
    </source>
</reference>
<evidence type="ECO:0000256" key="1">
    <source>
        <dbReference type="ARBA" id="ARBA00007613"/>
    </source>
</evidence>
<dbReference type="EMBL" id="JBBKZV010000035">
    <property type="protein sequence ID" value="MEJ8826492.1"/>
    <property type="molecule type" value="Genomic_DNA"/>
</dbReference>
<dbReference type="NCBIfam" id="TIGR01845">
    <property type="entry name" value="outer_NodT"/>
    <property type="match status" value="1"/>
</dbReference>
<dbReference type="PANTHER" id="PTHR30203:SF33">
    <property type="entry name" value="BLR4455 PROTEIN"/>
    <property type="match status" value="1"/>
</dbReference>
<organism evidence="3 4">
    <name type="scientific">Variovorax humicola</name>
    <dbReference type="NCBI Taxonomy" id="1769758"/>
    <lineage>
        <taxon>Bacteria</taxon>
        <taxon>Pseudomonadati</taxon>
        <taxon>Pseudomonadota</taxon>
        <taxon>Betaproteobacteria</taxon>
        <taxon>Burkholderiales</taxon>
        <taxon>Comamonadaceae</taxon>
        <taxon>Variovorax</taxon>
    </lineage>
</organism>